<feature type="compositionally biased region" description="Basic and acidic residues" evidence="1">
    <location>
        <begin position="63"/>
        <end position="75"/>
    </location>
</feature>
<dbReference type="EMBL" id="CABFNO020001301">
    <property type="protein sequence ID" value="CAG9979130.1"/>
    <property type="molecule type" value="Genomic_DNA"/>
</dbReference>
<evidence type="ECO:0000256" key="1">
    <source>
        <dbReference type="SAM" id="MobiDB-lite"/>
    </source>
</evidence>
<keyword evidence="3" id="KW-1185">Reference proteome</keyword>
<comment type="caution">
    <text evidence="2">The sequence shown here is derived from an EMBL/GenBank/DDBJ whole genome shotgun (WGS) entry which is preliminary data.</text>
</comment>
<dbReference type="Proteomes" id="UP000754883">
    <property type="component" value="Unassembled WGS sequence"/>
</dbReference>
<accession>A0A9N9U4L0</accession>
<dbReference type="OrthoDB" id="5140211at2759"/>
<gene>
    <name evidence="2" type="ORF">CBYS24578_00004717</name>
</gene>
<reference evidence="2 3" key="2">
    <citation type="submission" date="2021-10" db="EMBL/GenBank/DDBJ databases">
        <authorList>
            <person name="Piombo E."/>
        </authorList>
    </citation>
    <scope>NUCLEOTIDE SEQUENCE [LARGE SCALE GENOMIC DNA]</scope>
</reference>
<sequence>MSDENRPITPPIGRSVVNGETVPVFQRDNAFPKSDWDASRPMYMFCRDWYDLMNGVDPDEEDKNPSEEKNTSDEEKARAYFVIKKRWVRRRIWLAEWTRTLLPGMLWGHQLVEKN</sequence>
<name>A0A9N9U4L0_9HYPO</name>
<dbReference type="AlphaFoldDB" id="A0A9N9U4L0"/>
<reference evidence="3" key="1">
    <citation type="submission" date="2019-06" db="EMBL/GenBank/DDBJ databases">
        <authorList>
            <person name="Broberg M."/>
        </authorList>
    </citation>
    <scope>NUCLEOTIDE SEQUENCE [LARGE SCALE GENOMIC DNA]</scope>
</reference>
<protein>
    <submittedName>
        <fullName evidence="2">Uncharacterized protein</fullName>
    </submittedName>
</protein>
<evidence type="ECO:0000313" key="3">
    <source>
        <dbReference type="Proteomes" id="UP000754883"/>
    </source>
</evidence>
<evidence type="ECO:0000313" key="2">
    <source>
        <dbReference type="EMBL" id="CAG9979130.1"/>
    </source>
</evidence>
<feature type="region of interest" description="Disordered" evidence="1">
    <location>
        <begin position="56"/>
        <end position="75"/>
    </location>
</feature>
<organism evidence="2 3">
    <name type="scientific">Clonostachys byssicola</name>
    <dbReference type="NCBI Taxonomy" id="160290"/>
    <lineage>
        <taxon>Eukaryota</taxon>
        <taxon>Fungi</taxon>
        <taxon>Dikarya</taxon>
        <taxon>Ascomycota</taxon>
        <taxon>Pezizomycotina</taxon>
        <taxon>Sordariomycetes</taxon>
        <taxon>Hypocreomycetidae</taxon>
        <taxon>Hypocreales</taxon>
        <taxon>Bionectriaceae</taxon>
        <taxon>Clonostachys</taxon>
    </lineage>
</organism>
<proteinExistence type="predicted"/>